<name>A0A272EWE0_9RHOO</name>
<dbReference type="AlphaFoldDB" id="A0A272EWE0"/>
<sequence>MLDQLSAGIFVGNTNVTYPMKTLMLLTGFMPAFDSQVRSGLDNAGFMGMNATQFLLPEDSAGANARKISRLPFYLGNCYNQYRELLKGAVARSPQPRLTRDPGRLFDVLFFMQGRKDSARLLSFEPESRWYALP</sequence>
<comment type="caution">
    <text evidence="1">The sequence shown here is derived from an EMBL/GenBank/DDBJ whole genome shotgun (WGS) entry which is preliminary data.</text>
</comment>
<accession>A0A272EWE0</accession>
<dbReference type="EMBL" id="NMRN01000007">
    <property type="protein sequence ID" value="PAS94437.1"/>
    <property type="molecule type" value="Genomic_DNA"/>
</dbReference>
<evidence type="ECO:0000313" key="1">
    <source>
        <dbReference type="EMBL" id="PAS94437.1"/>
    </source>
</evidence>
<evidence type="ECO:0000313" key="2">
    <source>
        <dbReference type="Proteomes" id="UP000216107"/>
    </source>
</evidence>
<dbReference type="Proteomes" id="UP000216107">
    <property type="component" value="Unassembled WGS sequence"/>
</dbReference>
<protein>
    <submittedName>
        <fullName evidence="1">Uncharacterized protein</fullName>
    </submittedName>
</protein>
<gene>
    <name evidence="1" type="ORF">CGU29_03760</name>
</gene>
<proteinExistence type="predicted"/>
<organism evidence="1 2">
    <name type="scientific">Candidatus Dactylopiibacterium carminicum</name>
    <dbReference type="NCBI Taxonomy" id="857335"/>
    <lineage>
        <taxon>Bacteria</taxon>
        <taxon>Pseudomonadati</taxon>
        <taxon>Pseudomonadota</taxon>
        <taxon>Betaproteobacteria</taxon>
        <taxon>Rhodocyclales</taxon>
        <taxon>Rhodocyclaceae</taxon>
        <taxon>Candidatus Dactylopiibacterium</taxon>
    </lineage>
</organism>
<reference evidence="1 2" key="1">
    <citation type="submission" date="2017-07" db="EMBL/GenBank/DDBJ databases">
        <title>Candidatus Dactylopiibacterium carminicum, a nitrogen-fixing symbiont of the cochineal insect Dactylopius coccus and Dactylopius opuntiae (Hemiptera: Coccoidea: Dactylopiidae).</title>
        <authorList>
            <person name="Vera A."/>
        </authorList>
    </citation>
    <scope>NUCLEOTIDE SEQUENCE [LARGE SCALE GENOMIC DNA]</scope>
    <source>
        <strain evidence="1 2">NFDCM</strain>
    </source>
</reference>